<evidence type="ECO:0000313" key="9">
    <source>
        <dbReference type="EMBL" id="GAA4157468.1"/>
    </source>
</evidence>
<keyword evidence="5 7" id="KW-1133">Transmembrane helix</keyword>
<dbReference type="Gene3D" id="3.30.70.1450">
    <property type="entry name" value="Regulator of K+ conductance, C-terminal domain"/>
    <property type="match status" value="1"/>
</dbReference>
<feature type="transmembrane region" description="Helical" evidence="7">
    <location>
        <begin position="173"/>
        <end position="195"/>
    </location>
</feature>
<evidence type="ECO:0000256" key="6">
    <source>
        <dbReference type="ARBA" id="ARBA00023136"/>
    </source>
</evidence>
<dbReference type="PROSITE" id="PS01271">
    <property type="entry name" value="NA_SULFATE"/>
    <property type="match status" value="1"/>
</dbReference>
<dbReference type="EMBL" id="BAABBV010000001">
    <property type="protein sequence ID" value="GAA4157468.1"/>
    <property type="molecule type" value="Genomic_DNA"/>
</dbReference>
<keyword evidence="4" id="KW-0677">Repeat</keyword>
<dbReference type="PANTHER" id="PTHR43652:SF1">
    <property type="entry name" value="RESPONSE REGULATOR"/>
    <property type="match status" value="1"/>
</dbReference>
<dbReference type="InterPro" id="IPR036721">
    <property type="entry name" value="RCK_C_sf"/>
</dbReference>
<dbReference type="PROSITE" id="PS51202">
    <property type="entry name" value="RCK_C"/>
    <property type="match status" value="1"/>
</dbReference>
<name>A0ABP7ZGU2_9MICO</name>
<evidence type="ECO:0000259" key="8">
    <source>
        <dbReference type="PROSITE" id="PS51202"/>
    </source>
</evidence>
<dbReference type="Proteomes" id="UP001415169">
    <property type="component" value="Unassembled WGS sequence"/>
</dbReference>
<evidence type="ECO:0000256" key="4">
    <source>
        <dbReference type="ARBA" id="ARBA00022737"/>
    </source>
</evidence>
<accession>A0ABP7ZGU2</accession>
<evidence type="ECO:0000256" key="3">
    <source>
        <dbReference type="ARBA" id="ARBA00022692"/>
    </source>
</evidence>
<feature type="domain" description="RCK C-terminal" evidence="8">
    <location>
        <begin position="313"/>
        <end position="397"/>
    </location>
</feature>
<feature type="transmembrane region" description="Helical" evidence="7">
    <location>
        <begin position="138"/>
        <end position="161"/>
    </location>
</feature>
<gene>
    <name evidence="9" type="ORF">GCM10022286_09140</name>
</gene>
<feature type="transmembrane region" description="Helical" evidence="7">
    <location>
        <begin position="29"/>
        <end position="45"/>
    </location>
</feature>
<evidence type="ECO:0000256" key="2">
    <source>
        <dbReference type="ARBA" id="ARBA00022448"/>
    </source>
</evidence>
<feature type="transmembrane region" description="Helical" evidence="7">
    <location>
        <begin position="547"/>
        <end position="567"/>
    </location>
</feature>
<dbReference type="InterPro" id="IPR004680">
    <property type="entry name" value="Cit_transptr-like_dom"/>
</dbReference>
<protein>
    <submittedName>
        <fullName evidence="9">SLC13 family permease</fullName>
    </submittedName>
</protein>
<feature type="transmembrane region" description="Helical" evidence="7">
    <location>
        <begin position="468"/>
        <end position="486"/>
    </location>
</feature>
<reference evidence="9" key="1">
    <citation type="journal article" date="2014" name="Int. J. Syst. Evol. Microbiol.">
        <title>Complete genome of a new Firmicutes species belonging to the dominant human colonic microbiota ('Ruminococcus bicirculans') reveals two chromosomes and a selective capacity to utilize plant glucans.</title>
        <authorList>
            <consortium name="NISC Comparative Sequencing Program"/>
            <person name="Wegmann U."/>
            <person name="Louis P."/>
            <person name="Goesmann A."/>
            <person name="Henrissat B."/>
            <person name="Duncan S.H."/>
            <person name="Flint H.J."/>
        </authorList>
    </citation>
    <scope>NUCLEOTIDE SEQUENCE</scope>
    <source>
        <strain evidence="9">JCM 17590</strain>
    </source>
</reference>
<sequence length="611" mass="64262">MNAHLLITLGLLAAAIAMFAIGRPRLDVVAVLMIVLLPITGVLTVPETLSGFADQNVVLIGALFVVGEALSRTGVTYRLGDWLSRTAGTSSTRLLVLLMVCVALLGAVMSSTGVVAIFIPVVLSIARRLRVSPRQLMMPLSFAALISGMLTLIATAPNLVVDAELRRLGHAGFGFFTITPFGLAVLVLGIVYLLFARRWLAGGEVGESEAERATFPALIAKYGLAARERRLRVGRRSPLIGLVPNAAEVRREYGLRILAVERSRWGQKTLTLGTEPHGLTVRAGDVLLADVSGEGAGPSLERRLGIAELPLGDGVFVQTSRELGLAEIILPPNSGALGRTVAELRMHHDYEVDVIGIRHGSTVVSRALATERLRLGDTLLVVGSWEAIRRLGAPGGDFIALELPAEVEERVPAASRAPLALLSLAVMIALMVTGIVPNFVAALIACLLMGLFGCIDLAAAYRAIHWPTLLLIVGMLPFAVALEKTGGIDLAASGLVDWLGGAAPSLILTGLFVVTAAIGMFVSNTATAVLMAPIAISIASHLGASPYPFAMVVVLAASAAFITPVSSPVNTLVLDPGRYRFGDFVKVGAPFTVVVLLVAVFLVPVLLPIHP</sequence>
<evidence type="ECO:0000256" key="1">
    <source>
        <dbReference type="ARBA" id="ARBA00004141"/>
    </source>
</evidence>
<feature type="transmembrane region" description="Helical" evidence="7">
    <location>
        <begin position="57"/>
        <end position="75"/>
    </location>
</feature>
<keyword evidence="10" id="KW-1185">Reference proteome</keyword>
<dbReference type="SUPFAM" id="SSF116726">
    <property type="entry name" value="TrkA C-terminal domain-like"/>
    <property type="match status" value="1"/>
</dbReference>
<dbReference type="InterPro" id="IPR006037">
    <property type="entry name" value="RCK_C"/>
</dbReference>
<feature type="transmembrane region" description="Helical" evidence="7">
    <location>
        <begin position="95"/>
        <end position="126"/>
    </location>
</feature>
<reference evidence="9" key="2">
    <citation type="submission" date="2023-12" db="EMBL/GenBank/DDBJ databases">
        <authorList>
            <person name="Sun Q."/>
            <person name="Inoue M."/>
        </authorList>
    </citation>
    <scope>NUCLEOTIDE SEQUENCE</scope>
    <source>
        <strain evidence="9">JCM 17590</strain>
    </source>
</reference>
<feature type="transmembrane region" description="Helical" evidence="7">
    <location>
        <begin position="506"/>
        <end position="535"/>
    </location>
</feature>
<evidence type="ECO:0000256" key="7">
    <source>
        <dbReference type="SAM" id="Phobius"/>
    </source>
</evidence>
<keyword evidence="2" id="KW-0813">Transport</keyword>
<comment type="caution">
    <text evidence="9">The sequence shown here is derived from an EMBL/GenBank/DDBJ whole genome shotgun (WGS) entry which is preliminary data.</text>
</comment>
<evidence type="ECO:0000256" key="5">
    <source>
        <dbReference type="ARBA" id="ARBA00022989"/>
    </source>
</evidence>
<dbReference type="InterPro" id="IPR051679">
    <property type="entry name" value="DASS-Related_Transporters"/>
</dbReference>
<dbReference type="PANTHER" id="PTHR43652">
    <property type="entry name" value="BASIC AMINO ACID ANTIPORTER YFCC-RELATED"/>
    <property type="match status" value="1"/>
</dbReference>
<dbReference type="Pfam" id="PF03600">
    <property type="entry name" value="CitMHS"/>
    <property type="match status" value="1"/>
</dbReference>
<keyword evidence="6 7" id="KW-0472">Membrane</keyword>
<keyword evidence="3 7" id="KW-0812">Transmembrane</keyword>
<organism evidence="9 10">
    <name type="scientific">Gryllotalpicola daejeonensis</name>
    <dbReference type="NCBI Taxonomy" id="993087"/>
    <lineage>
        <taxon>Bacteria</taxon>
        <taxon>Bacillati</taxon>
        <taxon>Actinomycetota</taxon>
        <taxon>Actinomycetes</taxon>
        <taxon>Micrococcales</taxon>
        <taxon>Microbacteriaceae</taxon>
        <taxon>Gryllotalpicola</taxon>
    </lineage>
</organism>
<dbReference type="Pfam" id="PF02080">
    <property type="entry name" value="TrkA_C"/>
    <property type="match status" value="1"/>
</dbReference>
<dbReference type="RefSeq" id="WP_344790564.1">
    <property type="nucleotide sequence ID" value="NZ_BAABBV010000001.1"/>
</dbReference>
<feature type="transmembrane region" description="Helical" evidence="7">
    <location>
        <begin position="419"/>
        <end position="436"/>
    </location>
</feature>
<proteinExistence type="predicted"/>
<feature type="transmembrane region" description="Helical" evidence="7">
    <location>
        <begin position="587"/>
        <end position="607"/>
    </location>
</feature>
<comment type="subcellular location">
    <subcellularLocation>
        <location evidence="1">Membrane</location>
        <topology evidence="1">Multi-pass membrane protein</topology>
    </subcellularLocation>
</comment>
<dbReference type="InterPro" id="IPR031312">
    <property type="entry name" value="Na/sul_symport_CS"/>
</dbReference>
<evidence type="ECO:0000313" key="10">
    <source>
        <dbReference type="Proteomes" id="UP001415169"/>
    </source>
</evidence>